<dbReference type="Pfam" id="PF04120">
    <property type="entry name" value="Iron_permease"/>
    <property type="match status" value="1"/>
</dbReference>
<dbReference type="Proteomes" id="UP001155380">
    <property type="component" value="Unassembled WGS sequence"/>
</dbReference>
<dbReference type="RefSeq" id="WP_250911845.1">
    <property type="nucleotide sequence ID" value="NZ_JAMXLX010000006.1"/>
</dbReference>
<gene>
    <name evidence="3" type="ORF">NBH21_17905</name>
</gene>
<reference evidence="3" key="1">
    <citation type="submission" date="2022-06" db="EMBL/GenBank/DDBJ databases">
        <authorList>
            <person name="Sun Q."/>
        </authorList>
    </citation>
    <scope>NUCLEOTIDE SEQUENCE</scope>
    <source>
        <strain evidence="3">S101</strain>
    </source>
</reference>
<dbReference type="AlphaFoldDB" id="A0AAJ1F8W7"/>
<feature type="transmembrane region" description="Helical" evidence="2">
    <location>
        <begin position="51"/>
        <end position="70"/>
    </location>
</feature>
<dbReference type="GO" id="GO:0055085">
    <property type="term" value="P:transmembrane transport"/>
    <property type="evidence" value="ECO:0007669"/>
    <property type="project" value="InterPro"/>
</dbReference>
<evidence type="ECO:0000313" key="3">
    <source>
        <dbReference type="EMBL" id="MCO5958654.1"/>
    </source>
</evidence>
<name>A0AAJ1F8W7_9HYPH</name>
<keyword evidence="2" id="KW-1133">Transmembrane helix</keyword>
<accession>A0AAJ1F8W7</accession>
<protein>
    <submittedName>
        <fullName evidence="3">Low affinity iron permease family protein</fullName>
    </submittedName>
</protein>
<sequence>MSKTAGNHHFFETFASAVAGWTGKPAAFVAAFAVIVVWAVSGPIFDYSETWQLIVNTATTIVTFLMVFVLQNSQNRDVQALQAKLDELILTSQAENSFVGIEKLDEQELKRLIDRLEEQARTLRERVGAARS</sequence>
<evidence type="ECO:0000313" key="4">
    <source>
        <dbReference type="Proteomes" id="UP001155380"/>
    </source>
</evidence>
<evidence type="ECO:0000256" key="1">
    <source>
        <dbReference type="SAM" id="Coils"/>
    </source>
</evidence>
<keyword evidence="2" id="KW-0812">Transmembrane</keyword>
<dbReference type="InterPro" id="IPR007251">
    <property type="entry name" value="Iron_permease_Fet4"/>
</dbReference>
<comment type="caution">
    <text evidence="3">The sequence shown here is derived from an EMBL/GenBank/DDBJ whole genome shotgun (WGS) entry which is preliminary data.</text>
</comment>
<keyword evidence="1" id="KW-0175">Coiled coil</keyword>
<dbReference type="EMBL" id="JAMXLX010000006">
    <property type="protein sequence ID" value="MCO5958654.1"/>
    <property type="molecule type" value="Genomic_DNA"/>
</dbReference>
<evidence type="ECO:0000256" key="2">
    <source>
        <dbReference type="SAM" id="Phobius"/>
    </source>
</evidence>
<keyword evidence="2" id="KW-0472">Membrane</keyword>
<proteinExistence type="predicted"/>
<feature type="coiled-coil region" evidence="1">
    <location>
        <begin position="99"/>
        <end position="126"/>
    </location>
</feature>
<organism evidence="3 4">
    <name type="scientific">Ciceribacter sichuanensis</name>
    <dbReference type="NCBI Taxonomy" id="2949647"/>
    <lineage>
        <taxon>Bacteria</taxon>
        <taxon>Pseudomonadati</taxon>
        <taxon>Pseudomonadota</taxon>
        <taxon>Alphaproteobacteria</taxon>
        <taxon>Hyphomicrobiales</taxon>
        <taxon>Rhizobiaceae</taxon>
        <taxon>Ciceribacter</taxon>
    </lineage>
</organism>